<proteinExistence type="predicted"/>
<gene>
    <name evidence="2" type="ORF">AKO1_008026</name>
</gene>
<sequence>MLVHVPLTSSTPPSSKLIIKDPSALTLPPSPSKSILNNPDPYINRPSKVTKNERRLQKYHRRKEEQLEEEQDKLIRDEAEATEDVSFREHYTVFPEEYNNEFDPTITNWAKMVMREELPSPDQQDEELVQLKNAFAMTASKEEMTIHGSEARRIQASLQAEISQQNIPMLDFNASRYTELMTDFEKGLPITAREQEWAQMATDGIVTQKSLINDLLMWLLSVEPAIRIRFVDYLRLTNHISLVSEIQKQMMRAKVMGANAIQHFREEMRREEWLNSKMIEGHHLVNVDVATQGEHILPALYKMQETHLLYTFPTHIQAEQGVPQHLLATEPMTLEEWRDWADNVTAQIASLDRQRHKYKDTIESIEYLRSQTKGPKKQEFSDGENADAAATTNDDHHQAEPEIESEKNAKKRDRLSQFLTEHPNAEVFDDDYKLDEDSNYPYLHDHNKIPQDMSEDDPIQFKIDLIEKYLQPWMDYRQVTDRTKQQLATDRSSNEEVFPLPDDLRHESTRVFRVPPKRRDHSFPSNAPPARLETSDGKPLQEHKEYEKIINHSEFLDESEFKYSIRPRLLGYPVARRSFYKYDAMLEDVLSNGTYNDRSGYAGTGFDASGNLDEGKQMNAYMDGNPFHDKDRESNQEHIQRPNRGDWFDIDEMAVVDDAYNHPEKQITTFDEFELAMSPFDDVRLDVAIQKRLNLGKHSFAKIKFQEICLKTGRNVVMKPKGKMEGIPRLAHGGKQEWIDWIGVRTESIGDGRSGGGQVAVIS</sequence>
<keyword evidence="3" id="KW-1185">Reference proteome</keyword>
<feature type="region of interest" description="Disordered" evidence="1">
    <location>
        <begin position="369"/>
        <end position="413"/>
    </location>
</feature>
<comment type="caution">
    <text evidence="2">The sequence shown here is derived from an EMBL/GenBank/DDBJ whole genome shotgun (WGS) entry which is preliminary data.</text>
</comment>
<reference evidence="2 3" key="1">
    <citation type="submission" date="2024-03" db="EMBL/GenBank/DDBJ databases">
        <title>The Acrasis kona genome and developmental transcriptomes reveal deep origins of eukaryotic multicellular pathways.</title>
        <authorList>
            <person name="Sheikh S."/>
            <person name="Fu C.-J."/>
            <person name="Brown M.W."/>
            <person name="Baldauf S.L."/>
        </authorList>
    </citation>
    <scope>NUCLEOTIDE SEQUENCE [LARGE SCALE GENOMIC DNA]</scope>
    <source>
        <strain evidence="2 3">ATCC MYA-3509</strain>
    </source>
</reference>
<dbReference type="Proteomes" id="UP001431209">
    <property type="component" value="Unassembled WGS sequence"/>
</dbReference>
<feature type="compositionally biased region" description="Low complexity" evidence="1">
    <location>
        <begin position="7"/>
        <end position="17"/>
    </location>
</feature>
<accession>A0AAW2YQK7</accession>
<organism evidence="2 3">
    <name type="scientific">Acrasis kona</name>
    <dbReference type="NCBI Taxonomy" id="1008807"/>
    <lineage>
        <taxon>Eukaryota</taxon>
        <taxon>Discoba</taxon>
        <taxon>Heterolobosea</taxon>
        <taxon>Tetramitia</taxon>
        <taxon>Eutetramitia</taxon>
        <taxon>Acrasidae</taxon>
        <taxon>Acrasis</taxon>
    </lineage>
</organism>
<evidence type="ECO:0000313" key="2">
    <source>
        <dbReference type="EMBL" id="KAL0479218.1"/>
    </source>
</evidence>
<name>A0AAW2YQK7_9EUKA</name>
<feature type="region of interest" description="Disordered" evidence="1">
    <location>
        <begin position="516"/>
        <end position="538"/>
    </location>
</feature>
<feature type="region of interest" description="Disordered" evidence="1">
    <location>
        <begin position="1"/>
        <end position="66"/>
    </location>
</feature>
<evidence type="ECO:0000313" key="3">
    <source>
        <dbReference type="Proteomes" id="UP001431209"/>
    </source>
</evidence>
<evidence type="ECO:0000256" key="1">
    <source>
        <dbReference type="SAM" id="MobiDB-lite"/>
    </source>
</evidence>
<dbReference type="EMBL" id="JAOPGA020000512">
    <property type="protein sequence ID" value="KAL0479218.1"/>
    <property type="molecule type" value="Genomic_DNA"/>
</dbReference>
<feature type="compositionally biased region" description="Basic and acidic residues" evidence="1">
    <location>
        <begin position="393"/>
        <end position="408"/>
    </location>
</feature>
<dbReference type="AlphaFoldDB" id="A0AAW2YQK7"/>
<protein>
    <submittedName>
        <fullName evidence="2">Uncharacterized protein</fullName>
    </submittedName>
</protein>